<reference evidence="2 3" key="1">
    <citation type="submission" date="2024-02" db="EMBL/GenBank/DDBJ databases">
        <title>High-quality chromosome-scale genome assembly of Pensacola bahiagrass (Paspalum notatum Flugge var. saurae).</title>
        <authorList>
            <person name="Vega J.M."/>
            <person name="Podio M."/>
            <person name="Orjuela J."/>
            <person name="Siena L.A."/>
            <person name="Pessino S.C."/>
            <person name="Combes M.C."/>
            <person name="Mariac C."/>
            <person name="Albertini E."/>
            <person name="Pupilli F."/>
            <person name="Ortiz J.P.A."/>
            <person name="Leblanc O."/>
        </authorList>
    </citation>
    <scope>NUCLEOTIDE SEQUENCE [LARGE SCALE GENOMIC DNA]</scope>
    <source>
        <strain evidence="2">R1</strain>
        <tissue evidence="2">Leaf</tissue>
    </source>
</reference>
<proteinExistence type="predicted"/>
<evidence type="ECO:0000313" key="3">
    <source>
        <dbReference type="Proteomes" id="UP001341281"/>
    </source>
</evidence>
<protein>
    <submittedName>
        <fullName evidence="2">Uncharacterized protein</fullName>
    </submittedName>
</protein>
<dbReference type="EMBL" id="CP144745">
    <property type="protein sequence ID" value="WVZ51705.1"/>
    <property type="molecule type" value="Genomic_DNA"/>
</dbReference>
<evidence type="ECO:0000256" key="1">
    <source>
        <dbReference type="SAM" id="MobiDB-lite"/>
    </source>
</evidence>
<feature type="region of interest" description="Disordered" evidence="1">
    <location>
        <begin position="1"/>
        <end position="86"/>
    </location>
</feature>
<name>A0AAQ3SJF1_PASNO</name>
<accession>A0AAQ3SJF1</accession>
<sequence>MTGDHFCTTSLASLPHPPSSQPAAVDPAISPRQFHQNDACREDVHSPHGPHGNPKDNFTMDSDSKGSGRCMSRHAKGWTTRNEKQEKYMDAEPSAIDHFKEMHCSKKNCFSESVQKAIVGMEEMVAASVKAVQQPKSPIEVVSNVLPGSSVLLRNVGLQSAPEKSSTTMVSAKVQQLKMN</sequence>
<evidence type="ECO:0000313" key="2">
    <source>
        <dbReference type="EMBL" id="WVZ51705.1"/>
    </source>
</evidence>
<organism evidence="2 3">
    <name type="scientific">Paspalum notatum var. saurae</name>
    <dbReference type="NCBI Taxonomy" id="547442"/>
    <lineage>
        <taxon>Eukaryota</taxon>
        <taxon>Viridiplantae</taxon>
        <taxon>Streptophyta</taxon>
        <taxon>Embryophyta</taxon>
        <taxon>Tracheophyta</taxon>
        <taxon>Spermatophyta</taxon>
        <taxon>Magnoliopsida</taxon>
        <taxon>Liliopsida</taxon>
        <taxon>Poales</taxon>
        <taxon>Poaceae</taxon>
        <taxon>PACMAD clade</taxon>
        <taxon>Panicoideae</taxon>
        <taxon>Andropogonodae</taxon>
        <taxon>Paspaleae</taxon>
        <taxon>Paspalinae</taxon>
        <taxon>Paspalum</taxon>
    </lineage>
</organism>
<dbReference type="Proteomes" id="UP001341281">
    <property type="component" value="Chromosome 01"/>
</dbReference>
<dbReference type="AlphaFoldDB" id="A0AAQ3SJF1"/>
<keyword evidence="3" id="KW-1185">Reference proteome</keyword>
<gene>
    <name evidence="2" type="ORF">U9M48_002820</name>
</gene>